<dbReference type="CDD" id="cd00090">
    <property type="entry name" value="HTH_ARSR"/>
    <property type="match status" value="1"/>
</dbReference>
<comment type="similarity">
    <text evidence="1">Belongs to the ROK (NagC/XylR) family.</text>
</comment>
<keyword evidence="3" id="KW-1185">Reference proteome</keyword>
<dbReference type="PANTHER" id="PTHR18964:SF149">
    <property type="entry name" value="BIFUNCTIONAL UDP-N-ACETYLGLUCOSAMINE 2-EPIMERASE_N-ACETYLMANNOSAMINE KINASE"/>
    <property type="match status" value="1"/>
</dbReference>
<keyword evidence="2" id="KW-0808">Transferase</keyword>
<organism evidence="2 3">
    <name type="scientific">Paenarthrobacter histidinolovorans</name>
    <dbReference type="NCBI Taxonomy" id="43664"/>
    <lineage>
        <taxon>Bacteria</taxon>
        <taxon>Bacillati</taxon>
        <taxon>Actinomycetota</taxon>
        <taxon>Actinomycetes</taxon>
        <taxon>Micrococcales</taxon>
        <taxon>Micrococcaceae</taxon>
        <taxon>Paenarthrobacter</taxon>
    </lineage>
</organism>
<sequence length="394" mass="41430">MLHISNTRQRHRPTPASEVVSRAEILGLLAERGPLSRGEIAKQLGLGAATVTAQVRNLMAEGMVRDLPAGQSAGAGRPKVPVQLVPDAAVVIGLGITPRSVVVVSMLLDGEILASDVVPFSPDKDPVGQLAAVVTRQMQDMAHPGRTVAVGISVSGAVDENSSTVIISATLNWENFDLGQQLQQALDLPVFVSNDLFALATREISFGLGRRHDDFLLLGLGPGVGMGIVNRRSVFYGPGGASTEFGHMSVDPEGPRCVCGNRGCLQVYAGLKELLAAAPDPTPETTLDDLSARASVPGSPASSYLDRTGRMLGRSLGGTVNLLGISTIIVTGETTALWEHLRNGFEQGLQETVLRFHHPLTITVREWTEAEGAIGAAGMALHNAVVLNRSDPAS</sequence>
<dbReference type="PANTHER" id="PTHR18964">
    <property type="entry name" value="ROK (REPRESSOR, ORF, KINASE) FAMILY"/>
    <property type="match status" value="1"/>
</dbReference>
<dbReference type="SUPFAM" id="SSF46785">
    <property type="entry name" value="Winged helix' DNA-binding domain"/>
    <property type="match status" value="1"/>
</dbReference>
<proteinExistence type="inferred from homology"/>
<protein>
    <submittedName>
        <fullName evidence="2">NBD/HSP70 family sugar kinase</fullName>
    </submittedName>
</protein>
<dbReference type="InterPro" id="IPR000600">
    <property type="entry name" value="ROK"/>
</dbReference>
<gene>
    <name evidence="2" type="ORF">ABIA52_004205</name>
</gene>
<dbReference type="Pfam" id="PF13412">
    <property type="entry name" value="HTH_24"/>
    <property type="match status" value="1"/>
</dbReference>
<dbReference type="SUPFAM" id="SSF53067">
    <property type="entry name" value="Actin-like ATPase domain"/>
    <property type="match status" value="1"/>
</dbReference>
<dbReference type="InterPro" id="IPR036388">
    <property type="entry name" value="WH-like_DNA-bd_sf"/>
</dbReference>
<evidence type="ECO:0000256" key="1">
    <source>
        <dbReference type="ARBA" id="ARBA00006479"/>
    </source>
</evidence>
<dbReference type="InterPro" id="IPR043129">
    <property type="entry name" value="ATPase_NBD"/>
</dbReference>
<dbReference type="Gene3D" id="3.30.420.40">
    <property type="match status" value="2"/>
</dbReference>
<name>A0ABW8NCJ1_9MICC</name>
<dbReference type="Gene3D" id="1.10.10.10">
    <property type="entry name" value="Winged helix-like DNA-binding domain superfamily/Winged helix DNA-binding domain"/>
    <property type="match status" value="1"/>
</dbReference>
<dbReference type="PROSITE" id="PS01125">
    <property type="entry name" value="ROK"/>
    <property type="match status" value="1"/>
</dbReference>
<dbReference type="GO" id="GO:0016301">
    <property type="term" value="F:kinase activity"/>
    <property type="evidence" value="ECO:0007669"/>
    <property type="project" value="UniProtKB-KW"/>
</dbReference>
<dbReference type="RefSeq" id="WP_404595616.1">
    <property type="nucleotide sequence ID" value="NZ_JBIYEW010000003.1"/>
</dbReference>
<dbReference type="InterPro" id="IPR036390">
    <property type="entry name" value="WH_DNA-bd_sf"/>
</dbReference>
<dbReference type="Proteomes" id="UP001620520">
    <property type="component" value="Unassembled WGS sequence"/>
</dbReference>
<comment type="caution">
    <text evidence="2">The sequence shown here is derived from an EMBL/GenBank/DDBJ whole genome shotgun (WGS) entry which is preliminary data.</text>
</comment>
<evidence type="ECO:0000313" key="2">
    <source>
        <dbReference type="EMBL" id="MFK4641316.1"/>
    </source>
</evidence>
<keyword evidence="2" id="KW-0418">Kinase</keyword>
<evidence type="ECO:0000313" key="3">
    <source>
        <dbReference type="Proteomes" id="UP001620520"/>
    </source>
</evidence>
<reference evidence="2 3" key="1">
    <citation type="submission" date="2024-10" db="EMBL/GenBank/DDBJ databases">
        <title>Novel secondary metabolite-producing bacteria for plant disease control.</title>
        <authorList>
            <person name="Chevrette M."/>
        </authorList>
    </citation>
    <scope>NUCLEOTIDE SEQUENCE [LARGE SCALE GENOMIC DNA]</scope>
    <source>
        <strain evidence="2 3">J30 TE3557</strain>
    </source>
</reference>
<dbReference type="InterPro" id="IPR049874">
    <property type="entry name" value="ROK_cs"/>
</dbReference>
<dbReference type="InterPro" id="IPR011991">
    <property type="entry name" value="ArsR-like_HTH"/>
</dbReference>
<dbReference type="Pfam" id="PF00480">
    <property type="entry name" value="ROK"/>
    <property type="match status" value="1"/>
</dbReference>
<accession>A0ABW8NCJ1</accession>
<dbReference type="EMBL" id="JBIYEW010000003">
    <property type="protein sequence ID" value="MFK4641316.1"/>
    <property type="molecule type" value="Genomic_DNA"/>
</dbReference>